<sequence length="362" mass="40691">MKLITIIGARPQFIKAAAVSKAIQAHNTCRTNFIQEIIVHTGQHYDENMSKVFFTELEIPHPDYNLGIAAATHGAMTGQMLEQLEIVLLKEKPDIVLIYGDTNSTLAGALAAIKLHIPVAHVEAGLRSFNMLMPEEINRILADRISHLLFCPTETAVSNLAKESITNGVYNVGDVMYDITLCYRDKAYQAHPLQTWKLEEKAYALCTIHRAENTNDSIRLKNILTALQQIAQEMAVILPLHPRTRKLLTVRGEMHLLEGLQVIDPVSYLEMLRLEMSAKVILTDSGGVQKEAFFHKVPCITLRDETEWVETLSSGWNQLCGANQTTIVETWHHLDTQNRDYQTQPYGDGKAAEKIINLLKDI</sequence>
<dbReference type="PANTHER" id="PTHR43174:SF1">
    <property type="entry name" value="UDP-N-ACETYLGLUCOSAMINE 2-EPIMERASE"/>
    <property type="match status" value="1"/>
</dbReference>
<reference evidence="3 4" key="1">
    <citation type="journal article" date="2016" name="Front. Microbiol.">
        <title>Single-Cell (Meta-)Genomics of a Dimorphic Candidatus Thiomargarita nelsonii Reveals Genomic Plasticity.</title>
        <authorList>
            <person name="Flood B.E."/>
            <person name="Fliss P."/>
            <person name="Jones D.S."/>
            <person name="Dick G.J."/>
            <person name="Jain S."/>
            <person name="Kaster A.K."/>
            <person name="Winkel M."/>
            <person name="Mussmann M."/>
            <person name="Bailey J."/>
        </authorList>
    </citation>
    <scope>NUCLEOTIDE SEQUENCE [LARGE SCALE GENOMIC DNA]</scope>
    <source>
        <strain evidence="3">Hydrate Ridge</strain>
    </source>
</reference>
<evidence type="ECO:0000313" key="3">
    <source>
        <dbReference type="EMBL" id="TGO02875.1"/>
    </source>
</evidence>
<organism evidence="3 4">
    <name type="scientific">Candidatus Thiomargarita nelsonii</name>
    <dbReference type="NCBI Taxonomy" id="1003181"/>
    <lineage>
        <taxon>Bacteria</taxon>
        <taxon>Pseudomonadati</taxon>
        <taxon>Pseudomonadota</taxon>
        <taxon>Gammaproteobacteria</taxon>
        <taxon>Thiotrichales</taxon>
        <taxon>Thiotrichaceae</taxon>
        <taxon>Thiomargarita</taxon>
    </lineage>
</organism>
<feature type="domain" description="UDP-N-acetylglucosamine 2-epimerase" evidence="2">
    <location>
        <begin position="30"/>
        <end position="360"/>
    </location>
</feature>
<dbReference type="Gene3D" id="3.40.50.2000">
    <property type="entry name" value="Glycogen Phosphorylase B"/>
    <property type="match status" value="2"/>
</dbReference>
<dbReference type="InterPro" id="IPR029767">
    <property type="entry name" value="WecB-like"/>
</dbReference>
<dbReference type="PANTHER" id="PTHR43174">
    <property type="entry name" value="UDP-N-ACETYLGLUCOSAMINE 2-EPIMERASE"/>
    <property type="match status" value="1"/>
</dbReference>
<gene>
    <name evidence="3" type="ORF">PN36_17550</name>
</gene>
<dbReference type="EMBL" id="JSZA02000067">
    <property type="protein sequence ID" value="TGO02875.1"/>
    <property type="molecule type" value="Genomic_DNA"/>
</dbReference>
<keyword evidence="4" id="KW-1185">Reference proteome</keyword>
<comment type="caution">
    <text evidence="3">The sequence shown here is derived from an EMBL/GenBank/DDBJ whole genome shotgun (WGS) entry which is preliminary data.</text>
</comment>
<evidence type="ECO:0000259" key="2">
    <source>
        <dbReference type="Pfam" id="PF02350"/>
    </source>
</evidence>
<comment type="similarity">
    <text evidence="1">Belongs to the UDP-N-acetylglucosamine 2-epimerase family.</text>
</comment>
<dbReference type="CDD" id="cd03786">
    <property type="entry name" value="GTB_UDP-GlcNAc_2-Epimerase"/>
    <property type="match status" value="1"/>
</dbReference>
<keyword evidence="1" id="KW-0413">Isomerase</keyword>
<protein>
    <submittedName>
        <fullName evidence="3">UDP-N-acetylglucosamine 2-epimerase</fullName>
    </submittedName>
</protein>
<name>A0A4E0QUV6_9GAMM</name>
<dbReference type="SUPFAM" id="SSF53756">
    <property type="entry name" value="UDP-Glycosyltransferase/glycogen phosphorylase"/>
    <property type="match status" value="1"/>
</dbReference>
<dbReference type="NCBIfam" id="TIGR00236">
    <property type="entry name" value="wecB"/>
    <property type="match status" value="1"/>
</dbReference>
<evidence type="ECO:0000256" key="1">
    <source>
        <dbReference type="RuleBase" id="RU003513"/>
    </source>
</evidence>
<proteinExistence type="inferred from homology"/>
<dbReference type="AlphaFoldDB" id="A0A4E0QUV6"/>
<dbReference type="InterPro" id="IPR003331">
    <property type="entry name" value="UDP_GlcNAc_Epimerase_2_dom"/>
</dbReference>
<dbReference type="Pfam" id="PF02350">
    <property type="entry name" value="Epimerase_2"/>
    <property type="match status" value="1"/>
</dbReference>
<dbReference type="GO" id="GO:0016853">
    <property type="term" value="F:isomerase activity"/>
    <property type="evidence" value="ECO:0007669"/>
    <property type="project" value="UniProtKB-KW"/>
</dbReference>
<accession>A0A4E0QUV6</accession>
<evidence type="ECO:0000313" key="4">
    <source>
        <dbReference type="Proteomes" id="UP000030428"/>
    </source>
</evidence>
<dbReference type="Proteomes" id="UP000030428">
    <property type="component" value="Unassembled WGS sequence"/>
</dbReference>